<reference evidence="1" key="1">
    <citation type="submission" date="2020-04" db="EMBL/GenBank/DDBJ databases">
        <authorList>
            <person name="Chiriac C."/>
            <person name="Salcher M."/>
            <person name="Ghai R."/>
            <person name="Kavagutti S V."/>
        </authorList>
    </citation>
    <scope>NUCLEOTIDE SEQUENCE</scope>
</reference>
<name>A0A6J5KU61_9CAUD</name>
<protein>
    <submittedName>
        <fullName evidence="1">Uncharacterized protein</fullName>
    </submittedName>
</protein>
<organism evidence="1">
    <name type="scientific">uncultured Caudovirales phage</name>
    <dbReference type="NCBI Taxonomy" id="2100421"/>
    <lineage>
        <taxon>Viruses</taxon>
        <taxon>Duplodnaviria</taxon>
        <taxon>Heunggongvirae</taxon>
        <taxon>Uroviricota</taxon>
        <taxon>Caudoviricetes</taxon>
        <taxon>Peduoviridae</taxon>
        <taxon>Maltschvirus</taxon>
        <taxon>Maltschvirus maltsch</taxon>
    </lineage>
</organism>
<dbReference type="InterPro" id="IPR056209">
    <property type="entry name" value="SU10_adaptor"/>
</dbReference>
<accession>A0A6J5KU61</accession>
<dbReference type="EMBL" id="LR796172">
    <property type="protein sequence ID" value="CAB4123730.1"/>
    <property type="molecule type" value="Genomic_DNA"/>
</dbReference>
<evidence type="ECO:0000313" key="1">
    <source>
        <dbReference type="EMBL" id="CAB4123730.1"/>
    </source>
</evidence>
<sequence length="216" mass="23976">MTYTELCTNIADICENTFTVAEYAMFTQQAEQHIYNSVQLANLRKNVTGTVTANNKYLSCPSDFLSTYSIAIIDGSGNYTFLLNKDVNFIREAYPSASATGLPKHYAIFGPQAAAMTELSYILGPTPDAMYSVELHYYYYPESIVTAGSTWLGDNFDSALLNGALVEAIRFMKGEQDMVALYQSMYTQAILLLKNLGDGKQRMDAYRDGQVRTSVA</sequence>
<proteinExistence type="predicted"/>
<dbReference type="Pfam" id="PF24175">
    <property type="entry name" value="SU10_adaptor"/>
    <property type="match status" value="1"/>
</dbReference>
<gene>
    <name evidence="1" type="ORF">UFOVP48_71</name>
</gene>